<dbReference type="AlphaFoldDB" id="A0A0V1KDP6"/>
<protein>
    <submittedName>
        <fullName evidence="1">Uncharacterized protein</fullName>
    </submittedName>
</protein>
<dbReference type="Proteomes" id="UP000054826">
    <property type="component" value="Unassembled WGS sequence"/>
</dbReference>
<name>A0A0V1KDP6_TRIPS</name>
<gene>
    <name evidence="1" type="ORF">T4C_8271</name>
</gene>
<accession>A0A0V1KDP6</accession>
<evidence type="ECO:0000313" key="2">
    <source>
        <dbReference type="Proteomes" id="UP000054826"/>
    </source>
</evidence>
<reference evidence="1 2" key="1">
    <citation type="submission" date="2015-01" db="EMBL/GenBank/DDBJ databases">
        <title>Evolution of Trichinella species and genotypes.</title>
        <authorList>
            <person name="Korhonen P.K."/>
            <person name="Edoardo P."/>
            <person name="Giuseppe L.R."/>
            <person name="Gasser R.B."/>
        </authorList>
    </citation>
    <scope>NUCLEOTIDE SEQUENCE [LARGE SCALE GENOMIC DNA]</scope>
    <source>
        <strain evidence="1">ISS176</strain>
    </source>
</reference>
<proteinExistence type="predicted"/>
<organism evidence="1 2">
    <name type="scientific">Trichinella pseudospiralis</name>
    <name type="common">Parasitic roundworm</name>
    <dbReference type="NCBI Taxonomy" id="6337"/>
    <lineage>
        <taxon>Eukaryota</taxon>
        <taxon>Metazoa</taxon>
        <taxon>Ecdysozoa</taxon>
        <taxon>Nematoda</taxon>
        <taxon>Enoplea</taxon>
        <taxon>Dorylaimia</taxon>
        <taxon>Trichinellida</taxon>
        <taxon>Trichinellidae</taxon>
        <taxon>Trichinella</taxon>
    </lineage>
</organism>
<evidence type="ECO:0000313" key="1">
    <source>
        <dbReference type="EMBL" id="KRZ45328.1"/>
    </source>
</evidence>
<comment type="caution">
    <text evidence="1">The sequence shown here is derived from an EMBL/GenBank/DDBJ whole genome shotgun (WGS) entry which is preliminary data.</text>
</comment>
<dbReference type="EMBL" id="JYDV01000003">
    <property type="protein sequence ID" value="KRZ45328.1"/>
    <property type="molecule type" value="Genomic_DNA"/>
</dbReference>
<sequence length="99" mass="11355">MPFFSILSDEIKDPDRVKLDKQQFSRAAFAALIDNKSFKMLPPTISRSSQPATSAIFYSSVVDMKNRTKAYWLYTILPVTHTHYNVTKTCFILQCSNVE</sequence>